<organism evidence="2 3">
    <name type="scientific">Staphylococcus hyicus</name>
    <dbReference type="NCBI Taxonomy" id="1284"/>
    <lineage>
        <taxon>Bacteria</taxon>
        <taxon>Bacillati</taxon>
        <taxon>Bacillota</taxon>
        <taxon>Bacilli</taxon>
        <taxon>Bacillales</taxon>
        <taxon>Staphylococcaceae</taxon>
        <taxon>Staphylococcus</taxon>
    </lineage>
</organism>
<dbReference type="RefSeq" id="WP_052257786.1">
    <property type="nucleotide sequence ID" value="NZ_CP008747.1"/>
</dbReference>
<dbReference type="KEGG" id="shu:SHYC_01800"/>
<keyword evidence="1" id="KW-0732">Signal</keyword>
<accession>A0A0A8HM59</accession>
<evidence type="ECO:0000313" key="2">
    <source>
        <dbReference type="EMBL" id="RIO44133.1"/>
    </source>
</evidence>
<feature type="chain" id="PRO_5039558907" evidence="1">
    <location>
        <begin position="25"/>
        <end position="193"/>
    </location>
</feature>
<sequence>MMRKYSKYTVPLIIVSTMSLGVMAPSIDAKVMPSSAEPSQVTTAKANVQLTQQQKVALAYYIQGYDQYTFTRSEIQKGKYTVQWMNGEKHVYPLKQITLVKQPKQIDNVETMKGAPKDMVFYQVLPAKGNFATIVGVSHSQVVIGGTQSASSYKDFLKGAKVQNISTLYQQYHKDAMFQQIANKMVITTTFPK</sequence>
<gene>
    <name evidence="2" type="ORF">BUZ57_09775</name>
</gene>
<name>A0A0A8HM59_STAHY</name>
<protein>
    <submittedName>
        <fullName evidence="2">Uncharacterized protein</fullName>
    </submittedName>
</protein>
<dbReference type="EMBL" id="QXVO01000033">
    <property type="protein sequence ID" value="RIO44133.1"/>
    <property type="molecule type" value="Genomic_DNA"/>
</dbReference>
<reference evidence="2 3" key="1">
    <citation type="journal article" date="2016" name="Front. Microbiol.">
        <title>Comprehensive Phylogenetic Analysis of Bovine Non-aureus Staphylococci Species Based on Whole-Genome Sequencing.</title>
        <authorList>
            <person name="Naushad S."/>
            <person name="Barkema H.W."/>
            <person name="Luby C."/>
            <person name="Condas L.A."/>
            <person name="Nobrega D.B."/>
            <person name="Carson D.A."/>
            <person name="De Buck J."/>
        </authorList>
    </citation>
    <scope>NUCLEOTIDE SEQUENCE [LARGE SCALE GENOMIC DNA]</scope>
    <source>
        <strain evidence="2 3">SNUC 5959</strain>
    </source>
</reference>
<evidence type="ECO:0000313" key="3">
    <source>
        <dbReference type="Proteomes" id="UP000285625"/>
    </source>
</evidence>
<comment type="caution">
    <text evidence="2">The sequence shown here is derived from an EMBL/GenBank/DDBJ whole genome shotgun (WGS) entry which is preliminary data.</text>
</comment>
<proteinExistence type="predicted"/>
<evidence type="ECO:0000256" key="1">
    <source>
        <dbReference type="SAM" id="SignalP"/>
    </source>
</evidence>
<dbReference type="Proteomes" id="UP000285625">
    <property type="component" value="Unassembled WGS sequence"/>
</dbReference>
<dbReference type="AlphaFoldDB" id="A0A0A8HM59"/>
<dbReference type="HOGENOM" id="CLU_1407983_0_0_9"/>
<feature type="signal peptide" evidence="1">
    <location>
        <begin position="1"/>
        <end position="24"/>
    </location>
</feature>
<dbReference type="GeneID" id="41072200"/>